<keyword evidence="1" id="KW-0812">Transmembrane</keyword>
<dbReference type="AlphaFoldDB" id="A0A381VLN1"/>
<dbReference type="EMBL" id="UINC01009190">
    <property type="protein sequence ID" value="SVA41239.1"/>
    <property type="molecule type" value="Genomic_DNA"/>
</dbReference>
<protein>
    <recommendedName>
        <fullName evidence="3">MacB-like periplasmic core domain-containing protein</fullName>
    </recommendedName>
</protein>
<evidence type="ECO:0000313" key="2">
    <source>
        <dbReference type="EMBL" id="SVA41239.1"/>
    </source>
</evidence>
<accession>A0A381VLN1</accession>
<reference evidence="2" key="1">
    <citation type="submission" date="2018-05" db="EMBL/GenBank/DDBJ databases">
        <authorList>
            <person name="Lanie J.A."/>
            <person name="Ng W.-L."/>
            <person name="Kazmierczak K.M."/>
            <person name="Andrzejewski T.M."/>
            <person name="Davidsen T.M."/>
            <person name="Wayne K.J."/>
            <person name="Tettelin H."/>
            <person name="Glass J.I."/>
            <person name="Rusch D."/>
            <person name="Podicherti R."/>
            <person name="Tsui H.-C.T."/>
            <person name="Winkler M.E."/>
        </authorList>
    </citation>
    <scope>NUCLEOTIDE SEQUENCE</scope>
</reference>
<proteinExistence type="predicted"/>
<evidence type="ECO:0000256" key="1">
    <source>
        <dbReference type="SAM" id="Phobius"/>
    </source>
</evidence>
<evidence type="ECO:0008006" key="3">
    <source>
        <dbReference type="Google" id="ProtNLM"/>
    </source>
</evidence>
<gene>
    <name evidence="2" type="ORF">METZ01_LOCUS94093</name>
</gene>
<keyword evidence="1" id="KW-0472">Membrane</keyword>
<sequence>MKQILAILGMNLRTILARSGSSIVIIIGIAGSVAVMVSLLAMAEGLSKTIANTGKEDRVLIFRDGANSELSSGIYVPNVSIIENMPGIRQSDEGPMISSE</sequence>
<name>A0A381VLN1_9ZZZZ</name>
<feature type="transmembrane region" description="Helical" evidence="1">
    <location>
        <begin position="21"/>
        <end position="43"/>
    </location>
</feature>
<organism evidence="2">
    <name type="scientific">marine metagenome</name>
    <dbReference type="NCBI Taxonomy" id="408172"/>
    <lineage>
        <taxon>unclassified sequences</taxon>
        <taxon>metagenomes</taxon>
        <taxon>ecological metagenomes</taxon>
    </lineage>
</organism>
<keyword evidence="1" id="KW-1133">Transmembrane helix</keyword>
<feature type="non-terminal residue" evidence="2">
    <location>
        <position position="100"/>
    </location>
</feature>